<sequence length="1033" mass="116267">MQPGTRVRLKGDPSSIGVITAKPPLERAGRTFIEIELPAGRRTVPLIELEEVPETADALTDFTTGKLSGPDDLRRALTHMRMTGKLADIIYSIGATNTEFHAYQFKPVLKLLNSPSRGVLIADEVGLGKTIEAGLIWTELVARFDSRRLLIVCPKPLTEKWREELRSKFNVDARICDAADLLDRIKDDQVRREGFAAIASISAIRPPKNWNNPDEPAKGPRAELARYIADAEEELFDLAVFDEAHHLRNTETLNHKLGQMVSEASDYSVFLSATPINLRANDLRAILKLIDPETFEREWLFDVLQAENAPMIAAWEAARDPRASMSDLIKLVDELPEGQVLKTGGRLKRLRHELAQGMEDTPANRVAVAARIEEMSLLGSLINRTRRRDVAEFRVERRPQAPRWEMSDTERDFYDAATQRIEEYAYTHDINERFLLAQTQRFLASSLPSAYRHWGERSGSLEIDEEEDDRPPAKVPGPLIQALGEICDDPAILTGLEASDTKFARLVEWLGRVREADGDQRIIVFSSFRRTISYLARRLQAAGFGVMELHGGIKDDRQATIARFADSPGGTILLTSEVGGEGLDLQFCRILFNWDLPWNPMKVEQRIGRIDRIGQRSPSIEIINLIAADTIEEQVYNRLYERLGIIREALGDFEPILGDIIRDIELVLTDPELSPDRRAAELDRATQAAEQRKRESDELEREAPGLVAHGDSILQKIKDAQAPYKRLTGDDLRDYVSAVLTHSYSGTRIEPIANLDIDAYDIRLSPRGQADFERYRSQHIRRYPTRFSRDAASGVKVIFGSNPDPLRYRALEAVPMTHPLARFCARILDDRQAGMAPRPATAFQIPKPAGLKLKAGTYAVAVQRWSIDGLLPIDRLSFLGVSLSTQSIVPEDDAERLLMEALAAAPRLHSLDPAERGSASAVISDRLLPSLEAMWDDFQQATAADHYDRVETQRALIVEHKERRRREAESRIRDLRLTGGDGRMRIALLEQGKLNKFLARMDVKLDEIAERERRLTFEEPILAGIALIIVGGR</sequence>
<dbReference type="InterPro" id="IPR014001">
    <property type="entry name" value="Helicase_ATP-bd"/>
</dbReference>
<feature type="domain" description="Helicase C-terminal" evidence="8">
    <location>
        <begin position="505"/>
        <end position="661"/>
    </location>
</feature>
<keyword evidence="2" id="KW-0378">Hydrolase</keyword>
<dbReference type="SMART" id="SM00487">
    <property type="entry name" value="DEXDc"/>
    <property type="match status" value="1"/>
</dbReference>
<dbReference type="Gene3D" id="3.40.50.300">
    <property type="entry name" value="P-loop containing nucleotide triphosphate hydrolases"/>
    <property type="match status" value="1"/>
</dbReference>
<reference evidence="9 10" key="1">
    <citation type="submission" date="2019-12" db="EMBL/GenBank/DDBJ databases">
        <title>Functional and genomic insights into the Sphingobium yanoikuyae YC-JY1, a bacterium efficiently degrading bisphenol A.</title>
        <authorList>
            <person name="Jia Y."/>
            <person name="Li X."/>
            <person name="Wang J."/>
            <person name="Eltoukhy A."/>
            <person name="Lamraoui I."/>
            <person name="Yan Y."/>
        </authorList>
    </citation>
    <scope>NUCLEOTIDE SEQUENCE [LARGE SCALE GENOMIC DNA]</scope>
    <source>
        <strain evidence="9 10">YC-JY1</strain>
    </source>
</reference>
<dbReference type="InterPro" id="IPR001763">
    <property type="entry name" value="Rhodanese-like_dom"/>
</dbReference>
<dbReference type="SUPFAM" id="SSF52540">
    <property type="entry name" value="P-loop containing nucleoside triphosphate hydrolases"/>
    <property type="match status" value="2"/>
</dbReference>
<keyword evidence="1" id="KW-0547">Nucleotide-binding</keyword>
<dbReference type="SMART" id="SM00490">
    <property type="entry name" value="HELICc"/>
    <property type="match status" value="1"/>
</dbReference>
<dbReference type="EMBL" id="CP047218">
    <property type="protein sequence ID" value="QHD69703.1"/>
    <property type="molecule type" value="Genomic_DNA"/>
</dbReference>
<evidence type="ECO:0000256" key="4">
    <source>
        <dbReference type="ARBA" id="ARBA00022840"/>
    </source>
</evidence>
<dbReference type="InterPro" id="IPR000330">
    <property type="entry name" value="SNF2_N"/>
</dbReference>
<keyword evidence="4" id="KW-0067">ATP-binding</keyword>
<evidence type="ECO:0000259" key="6">
    <source>
        <dbReference type="PROSITE" id="PS50206"/>
    </source>
</evidence>
<dbReference type="GO" id="GO:0005524">
    <property type="term" value="F:ATP binding"/>
    <property type="evidence" value="ECO:0007669"/>
    <property type="project" value="UniProtKB-KW"/>
</dbReference>
<dbReference type="InterPro" id="IPR027417">
    <property type="entry name" value="P-loop_NTPase"/>
</dbReference>
<dbReference type="Pfam" id="PF00271">
    <property type="entry name" value="Helicase_C"/>
    <property type="match status" value="1"/>
</dbReference>
<evidence type="ECO:0000256" key="3">
    <source>
        <dbReference type="ARBA" id="ARBA00022806"/>
    </source>
</evidence>
<feature type="compositionally biased region" description="Basic and acidic residues" evidence="5">
    <location>
        <begin position="678"/>
        <end position="696"/>
    </location>
</feature>
<evidence type="ECO:0000313" key="10">
    <source>
        <dbReference type="Proteomes" id="UP000464086"/>
    </source>
</evidence>
<dbReference type="InterPro" id="IPR001650">
    <property type="entry name" value="Helicase_C-like"/>
</dbReference>
<proteinExistence type="predicted"/>
<name>A0A6P1GN58_SPHYA</name>
<evidence type="ECO:0000313" key="9">
    <source>
        <dbReference type="EMBL" id="QHD69703.1"/>
    </source>
</evidence>
<evidence type="ECO:0000256" key="2">
    <source>
        <dbReference type="ARBA" id="ARBA00022801"/>
    </source>
</evidence>
<dbReference type="RefSeq" id="WP_159367780.1">
    <property type="nucleotide sequence ID" value="NZ_CP047218.1"/>
</dbReference>
<evidence type="ECO:0000256" key="1">
    <source>
        <dbReference type="ARBA" id="ARBA00022741"/>
    </source>
</evidence>
<dbReference type="Gene3D" id="3.40.50.10810">
    <property type="entry name" value="Tandem AAA-ATPase domain"/>
    <property type="match status" value="1"/>
</dbReference>
<accession>A0A6P1GN58</accession>
<dbReference type="CDD" id="cd18793">
    <property type="entry name" value="SF2_C_SNF"/>
    <property type="match status" value="1"/>
</dbReference>
<protein>
    <submittedName>
        <fullName evidence="9">DEAD/DEAH box helicase family protein</fullName>
    </submittedName>
</protein>
<feature type="domain" description="Rhodanese" evidence="6">
    <location>
        <begin position="483"/>
        <end position="565"/>
    </location>
</feature>
<dbReference type="PROSITE" id="PS51192">
    <property type="entry name" value="HELICASE_ATP_BIND_1"/>
    <property type="match status" value="1"/>
</dbReference>
<dbReference type="Pfam" id="PF00176">
    <property type="entry name" value="SNF2-rel_dom"/>
    <property type="match status" value="1"/>
</dbReference>
<evidence type="ECO:0000259" key="8">
    <source>
        <dbReference type="PROSITE" id="PS51194"/>
    </source>
</evidence>
<dbReference type="CDD" id="cd18011">
    <property type="entry name" value="DEXDc_RapA"/>
    <property type="match status" value="1"/>
</dbReference>
<keyword evidence="3 9" id="KW-0347">Helicase</keyword>
<feature type="domain" description="Helicase ATP-binding" evidence="7">
    <location>
        <begin position="110"/>
        <end position="293"/>
    </location>
</feature>
<dbReference type="Proteomes" id="UP000464086">
    <property type="component" value="Chromosome"/>
</dbReference>
<feature type="region of interest" description="Disordered" evidence="5">
    <location>
        <begin position="678"/>
        <end position="702"/>
    </location>
</feature>
<dbReference type="PANTHER" id="PTHR45766:SF6">
    <property type="entry name" value="SWI_SNF-RELATED MATRIX-ASSOCIATED ACTIN-DEPENDENT REGULATOR OF CHROMATIN SUBFAMILY A-LIKE PROTEIN 1"/>
    <property type="match status" value="1"/>
</dbReference>
<dbReference type="InterPro" id="IPR038718">
    <property type="entry name" value="SNF2-like_sf"/>
</dbReference>
<dbReference type="InterPro" id="IPR049730">
    <property type="entry name" value="SNF2/RAD54-like_C"/>
</dbReference>
<evidence type="ECO:0000259" key="7">
    <source>
        <dbReference type="PROSITE" id="PS51192"/>
    </source>
</evidence>
<dbReference type="PROSITE" id="PS50206">
    <property type="entry name" value="RHODANESE_3"/>
    <property type="match status" value="1"/>
</dbReference>
<dbReference type="GO" id="GO:0016787">
    <property type="term" value="F:hydrolase activity"/>
    <property type="evidence" value="ECO:0007669"/>
    <property type="project" value="UniProtKB-KW"/>
</dbReference>
<organism evidence="9 10">
    <name type="scientific">Sphingobium yanoikuyae</name>
    <name type="common">Sphingomonas yanoikuyae</name>
    <dbReference type="NCBI Taxonomy" id="13690"/>
    <lineage>
        <taxon>Bacteria</taxon>
        <taxon>Pseudomonadati</taxon>
        <taxon>Pseudomonadota</taxon>
        <taxon>Alphaproteobacteria</taxon>
        <taxon>Sphingomonadales</taxon>
        <taxon>Sphingomonadaceae</taxon>
        <taxon>Sphingobium</taxon>
    </lineage>
</organism>
<dbReference type="PROSITE" id="PS51194">
    <property type="entry name" value="HELICASE_CTER"/>
    <property type="match status" value="1"/>
</dbReference>
<dbReference type="PANTHER" id="PTHR45766">
    <property type="entry name" value="DNA ANNEALING HELICASE AND ENDONUCLEASE ZRANB3 FAMILY MEMBER"/>
    <property type="match status" value="1"/>
</dbReference>
<dbReference type="AlphaFoldDB" id="A0A6P1GN58"/>
<dbReference type="GO" id="GO:0004386">
    <property type="term" value="F:helicase activity"/>
    <property type="evidence" value="ECO:0007669"/>
    <property type="project" value="UniProtKB-KW"/>
</dbReference>
<evidence type="ECO:0000256" key="5">
    <source>
        <dbReference type="SAM" id="MobiDB-lite"/>
    </source>
</evidence>
<dbReference type="InterPro" id="IPR057342">
    <property type="entry name" value="DEXDc_RapA"/>
</dbReference>
<gene>
    <name evidence="9" type="ORF">GS397_23470</name>
</gene>